<dbReference type="Proteomes" id="UP001324634">
    <property type="component" value="Chromosome"/>
</dbReference>
<gene>
    <name evidence="2" type="ORF">SOO65_15205</name>
</gene>
<protein>
    <submittedName>
        <fullName evidence="2">GNAT family N-acetyltransferase</fullName>
        <ecNumber evidence="2">2.3.1.-</ecNumber>
    </submittedName>
</protein>
<dbReference type="InterPro" id="IPR016181">
    <property type="entry name" value="Acyl_CoA_acyltransferase"/>
</dbReference>
<sequence length="347" mass="39644">MRPEFIGHYTEFMDDDNSTYPGSDELLAIGSAVGKKLGLQKIGIHIETLYPGRRTSWPHAESTEEEFAFVIEGNPSAWIDGNLYPLRPGDFVAFPSGTGITHTFINNSNHTARLLVGGERPKSDNRIYYPLNESQNQVRRERGDFWDDIPLKTQGPHDGIPDLQKNGRPATWNLPVLETKRLILRPFEMSDAPAVFEYAKNPNVSRLLIWEPHKTLADSQGFIKFIHQTYLDNVPTFGICLKENPEKVIGSVGAMWVSQKNKIMELGVALGEDYWGRALSSEAMLRLVEFLWQRYDVLRIQSQCKAENVQSKRMMEKMGMTYEGLLKKNLFCKGTSWDMEMFSFTRN</sequence>
<dbReference type="InterPro" id="IPR011051">
    <property type="entry name" value="RmlC_Cupin_sf"/>
</dbReference>
<keyword evidence="3" id="KW-1185">Reference proteome</keyword>
<dbReference type="InterPro" id="IPR013096">
    <property type="entry name" value="Cupin_2"/>
</dbReference>
<evidence type="ECO:0000313" key="3">
    <source>
        <dbReference type="Proteomes" id="UP001324634"/>
    </source>
</evidence>
<reference evidence="2 3" key="1">
    <citation type="submission" date="2023-11" db="EMBL/GenBank/DDBJ databases">
        <title>Peredibacter starrii A3.12.</title>
        <authorList>
            <person name="Mitchell R.J."/>
        </authorList>
    </citation>
    <scope>NUCLEOTIDE SEQUENCE [LARGE SCALE GENOMIC DNA]</scope>
    <source>
        <strain evidence="2 3">A3.12</strain>
    </source>
</reference>
<dbReference type="SUPFAM" id="SSF51182">
    <property type="entry name" value="RmlC-like cupins"/>
    <property type="match status" value="1"/>
</dbReference>
<dbReference type="Pfam" id="PF07883">
    <property type="entry name" value="Cupin_2"/>
    <property type="match status" value="1"/>
</dbReference>
<dbReference type="GO" id="GO:0005737">
    <property type="term" value="C:cytoplasm"/>
    <property type="evidence" value="ECO:0007669"/>
    <property type="project" value="TreeGrafter"/>
</dbReference>
<name>A0AAX4HLJ1_9BACT</name>
<proteinExistence type="predicted"/>
<dbReference type="KEGG" id="psti:SOO65_15205"/>
<dbReference type="CDD" id="cd02224">
    <property type="entry name" value="cupin_SPO2919-like"/>
    <property type="match status" value="1"/>
</dbReference>
<dbReference type="PANTHER" id="PTHR43792">
    <property type="entry name" value="GNAT FAMILY, PUTATIVE (AFU_ORTHOLOGUE AFUA_3G00765)-RELATED-RELATED"/>
    <property type="match status" value="1"/>
</dbReference>
<dbReference type="EMBL" id="CP139487">
    <property type="protein sequence ID" value="WPU64043.1"/>
    <property type="molecule type" value="Genomic_DNA"/>
</dbReference>
<dbReference type="PROSITE" id="PS51186">
    <property type="entry name" value="GNAT"/>
    <property type="match status" value="1"/>
</dbReference>
<dbReference type="AlphaFoldDB" id="A0AAX4HLJ1"/>
<dbReference type="GO" id="GO:0008999">
    <property type="term" value="F:protein-N-terminal-alanine acetyltransferase activity"/>
    <property type="evidence" value="ECO:0007669"/>
    <property type="project" value="TreeGrafter"/>
</dbReference>
<dbReference type="Gene3D" id="3.40.630.30">
    <property type="match status" value="1"/>
</dbReference>
<keyword evidence="2" id="KW-0808">Transferase</keyword>
<dbReference type="PANTHER" id="PTHR43792:SF9">
    <property type="entry name" value="RIBOSOMAL-PROTEIN-ALANINE ACETYLTRANSFERASE"/>
    <property type="match status" value="1"/>
</dbReference>
<keyword evidence="2" id="KW-0012">Acyltransferase</keyword>
<dbReference type="InterPro" id="IPR000182">
    <property type="entry name" value="GNAT_dom"/>
</dbReference>
<dbReference type="RefSeq" id="WP_321392008.1">
    <property type="nucleotide sequence ID" value="NZ_CP139487.1"/>
</dbReference>
<dbReference type="InterPro" id="IPR051531">
    <property type="entry name" value="N-acetyltransferase"/>
</dbReference>
<feature type="domain" description="N-acetyltransferase" evidence="1">
    <location>
        <begin position="182"/>
        <end position="346"/>
    </location>
</feature>
<evidence type="ECO:0000259" key="1">
    <source>
        <dbReference type="PROSITE" id="PS51186"/>
    </source>
</evidence>
<dbReference type="Pfam" id="PF13302">
    <property type="entry name" value="Acetyltransf_3"/>
    <property type="match status" value="1"/>
</dbReference>
<dbReference type="InterPro" id="IPR014710">
    <property type="entry name" value="RmlC-like_jellyroll"/>
</dbReference>
<dbReference type="SUPFAM" id="SSF55729">
    <property type="entry name" value="Acyl-CoA N-acyltransferases (Nat)"/>
    <property type="match status" value="1"/>
</dbReference>
<accession>A0AAX4HLJ1</accession>
<evidence type="ECO:0000313" key="2">
    <source>
        <dbReference type="EMBL" id="WPU64043.1"/>
    </source>
</evidence>
<organism evidence="2 3">
    <name type="scientific">Peredibacter starrii</name>
    <dbReference type="NCBI Taxonomy" id="28202"/>
    <lineage>
        <taxon>Bacteria</taxon>
        <taxon>Pseudomonadati</taxon>
        <taxon>Bdellovibrionota</taxon>
        <taxon>Bacteriovoracia</taxon>
        <taxon>Bacteriovoracales</taxon>
        <taxon>Bacteriovoracaceae</taxon>
        <taxon>Peredibacter</taxon>
    </lineage>
</organism>
<dbReference type="Gene3D" id="2.60.120.10">
    <property type="entry name" value="Jelly Rolls"/>
    <property type="match status" value="1"/>
</dbReference>
<dbReference type="EC" id="2.3.1.-" evidence="2"/>